<accession>A0AAE1TT94</accession>
<evidence type="ECO:0000313" key="2">
    <source>
        <dbReference type="EMBL" id="KAK4294425.1"/>
    </source>
</evidence>
<dbReference type="EMBL" id="JAWZYT010004295">
    <property type="protein sequence ID" value="KAK4294425.1"/>
    <property type="molecule type" value="Genomic_DNA"/>
</dbReference>
<gene>
    <name evidence="2" type="ORF">Pmani_032950</name>
</gene>
<organism evidence="2 3">
    <name type="scientific">Petrolisthes manimaculis</name>
    <dbReference type="NCBI Taxonomy" id="1843537"/>
    <lineage>
        <taxon>Eukaryota</taxon>
        <taxon>Metazoa</taxon>
        <taxon>Ecdysozoa</taxon>
        <taxon>Arthropoda</taxon>
        <taxon>Crustacea</taxon>
        <taxon>Multicrustacea</taxon>
        <taxon>Malacostraca</taxon>
        <taxon>Eumalacostraca</taxon>
        <taxon>Eucarida</taxon>
        <taxon>Decapoda</taxon>
        <taxon>Pleocyemata</taxon>
        <taxon>Anomura</taxon>
        <taxon>Galatheoidea</taxon>
        <taxon>Porcellanidae</taxon>
        <taxon>Petrolisthes</taxon>
    </lineage>
</organism>
<keyword evidence="1" id="KW-1133">Transmembrane helix</keyword>
<evidence type="ECO:0000256" key="1">
    <source>
        <dbReference type="SAM" id="Phobius"/>
    </source>
</evidence>
<keyword evidence="1" id="KW-0472">Membrane</keyword>
<keyword evidence="1" id="KW-0812">Transmembrane</keyword>
<reference evidence="2" key="1">
    <citation type="submission" date="2023-11" db="EMBL/GenBank/DDBJ databases">
        <title>Genome assemblies of two species of porcelain crab, Petrolisthes cinctipes and Petrolisthes manimaculis (Anomura: Porcellanidae).</title>
        <authorList>
            <person name="Angst P."/>
        </authorList>
    </citation>
    <scope>NUCLEOTIDE SEQUENCE</scope>
    <source>
        <strain evidence="2">PB745_02</strain>
        <tissue evidence="2">Gill</tissue>
    </source>
</reference>
<name>A0AAE1TT94_9EUCA</name>
<evidence type="ECO:0000313" key="3">
    <source>
        <dbReference type="Proteomes" id="UP001292094"/>
    </source>
</evidence>
<dbReference type="Proteomes" id="UP001292094">
    <property type="component" value="Unassembled WGS sequence"/>
</dbReference>
<proteinExistence type="predicted"/>
<comment type="caution">
    <text evidence="2">The sequence shown here is derived from an EMBL/GenBank/DDBJ whole genome shotgun (WGS) entry which is preliminary data.</text>
</comment>
<dbReference type="AlphaFoldDB" id="A0AAE1TT94"/>
<keyword evidence="3" id="KW-1185">Reference proteome</keyword>
<feature type="transmembrane region" description="Helical" evidence="1">
    <location>
        <begin position="58"/>
        <end position="80"/>
    </location>
</feature>
<protein>
    <submittedName>
        <fullName evidence="2">Uncharacterized protein</fullName>
    </submittedName>
</protein>
<sequence length="164" mass="18090">MIPASEHQDTKQVISHFYPASPPSPCLTILYPASPPSPCLTILYPASPLPCLTIQTHHFPTCLTFTLVFLIAPSTLLFLISTLPHLHPSSPPFTLPHLHSPFLTSIHPSSPPFTLPHLHSPFLTSIHQASLQVSLFLSLTSSPHCQPFSPSHCLFFVLLYLYPV</sequence>